<keyword evidence="3 4" id="KW-0808">Transferase</keyword>
<dbReference type="FunFam" id="3.40.50.2000:FF:000064">
    <property type="entry name" value="Glycosyltransferase"/>
    <property type="match status" value="1"/>
</dbReference>
<dbReference type="InterPro" id="IPR002213">
    <property type="entry name" value="UDP_glucos_trans"/>
</dbReference>
<evidence type="ECO:0000256" key="4">
    <source>
        <dbReference type="RuleBase" id="RU003718"/>
    </source>
</evidence>
<dbReference type="CDD" id="cd03784">
    <property type="entry name" value="GT1_Gtf-like"/>
    <property type="match status" value="1"/>
</dbReference>
<feature type="signal peptide" evidence="6">
    <location>
        <begin position="1"/>
        <end position="22"/>
    </location>
</feature>
<comment type="similarity">
    <text evidence="1 4">Belongs to the UDP-glycosyltransferase family.</text>
</comment>
<keyword evidence="8" id="KW-1185">Reference proteome</keyword>
<dbReference type="Gene3D" id="3.40.50.2000">
    <property type="entry name" value="Glycogen Phosphorylase B"/>
    <property type="match status" value="2"/>
</dbReference>
<dbReference type="InterPro" id="IPR035595">
    <property type="entry name" value="UDP_glycos_trans_CS"/>
</dbReference>
<dbReference type="GO" id="GO:0008194">
    <property type="term" value="F:UDP-glycosyltransferase activity"/>
    <property type="evidence" value="ECO:0007669"/>
    <property type="project" value="InterPro"/>
</dbReference>
<dbReference type="Proteomes" id="UP000607653">
    <property type="component" value="Unassembled WGS sequence"/>
</dbReference>
<sequence length="422" mass="47609">MAQGHLIPFLALALQIRQRTGCIVTVVNTPLNIRNLRSLLPPSTSIRLVELPFRSQDHGLPPESENTDLLPPTHVIRLVYASFSLKPSFKRLISDITQQQGHPHVCIIADMLLGWTVEVANDLGILHFAFITGSAYGVAIFFSLWLELPHRRTESDEFSLPDFPEVSRVHRSQLSAALLNADGTDFLSICNQKNARLTLMSDGFLINTVEEMDKIGLEHLRRKTARKNSISHSQMMELAKGLEASGKIFIWVLRSPIGFNVNEEFRSKEWLPDGFEERMRESNQGLLIRRWAPQLEILSHNSTCAFLSHCGWNSVLESLSQGVPIIGWPLAAEQFFNSKLLEEEMEVCVEVARGNSCEVGHEQIASVIELVMGGTEKGENLRRKACAVKEMIEDAVNDDESYKGCSVKAMDEFFYFCRRKIE</sequence>
<dbReference type="FunFam" id="3.40.50.2000:FF:000103">
    <property type="entry name" value="Glycosyltransferase"/>
    <property type="match status" value="1"/>
</dbReference>
<evidence type="ECO:0000313" key="8">
    <source>
        <dbReference type="Proteomes" id="UP000607653"/>
    </source>
</evidence>
<dbReference type="SUPFAM" id="SSF53756">
    <property type="entry name" value="UDP-Glycosyltransferase/glycogen phosphorylase"/>
    <property type="match status" value="1"/>
</dbReference>
<accession>A0A822YBT1</accession>
<evidence type="ECO:0000256" key="6">
    <source>
        <dbReference type="SAM" id="SignalP"/>
    </source>
</evidence>
<dbReference type="PROSITE" id="PS00375">
    <property type="entry name" value="UDPGT"/>
    <property type="match status" value="1"/>
</dbReference>
<evidence type="ECO:0000313" key="7">
    <source>
        <dbReference type="EMBL" id="DAD29897.1"/>
    </source>
</evidence>
<dbReference type="EC" id="2.4.1.-" evidence="5"/>
<organism evidence="7 8">
    <name type="scientific">Nelumbo nucifera</name>
    <name type="common">Sacred lotus</name>
    <dbReference type="NCBI Taxonomy" id="4432"/>
    <lineage>
        <taxon>Eukaryota</taxon>
        <taxon>Viridiplantae</taxon>
        <taxon>Streptophyta</taxon>
        <taxon>Embryophyta</taxon>
        <taxon>Tracheophyta</taxon>
        <taxon>Spermatophyta</taxon>
        <taxon>Magnoliopsida</taxon>
        <taxon>Proteales</taxon>
        <taxon>Nelumbonaceae</taxon>
        <taxon>Nelumbo</taxon>
    </lineage>
</organism>
<dbReference type="PANTHER" id="PTHR48047">
    <property type="entry name" value="GLYCOSYLTRANSFERASE"/>
    <property type="match status" value="1"/>
</dbReference>
<evidence type="ECO:0000256" key="1">
    <source>
        <dbReference type="ARBA" id="ARBA00009995"/>
    </source>
</evidence>
<evidence type="ECO:0000256" key="2">
    <source>
        <dbReference type="ARBA" id="ARBA00022676"/>
    </source>
</evidence>
<evidence type="ECO:0000256" key="3">
    <source>
        <dbReference type="ARBA" id="ARBA00022679"/>
    </source>
</evidence>
<keyword evidence="2 4" id="KW-0328">Glycosyltransferase</keyword>
<comment type="caution">
    <text evidence="7">The sequence shown here is derived from an EMBL/GenBank/DDBJ whole genome shotgun (WGS) entry which is preliminary data.</text>
</comment>
<dbReference type="AlphaFoldDB" id="A0A822YBT1"/>
<reference evidence="7 8" key="1">
    <citation type="journal article" date="2020" name="Mol. Biol. Evol.">
        <title>Distinct Expression and Methylation Patterns for Genes with Different Fates following a Single Whole-Genome Duplication in Flowering Plants.</title>
        <authorList>
            <person name="Shi T."/>
            <person name="Rahmani R.S."/>
            <person name="Gugger P.F."/>
            <person name="Wang M."/>
            <person name="Li H."/>
            <person name="Zhang Y."/>
            <person name="Li Z."/>
            <person name="Wang Q."/>
            <person name="Van de Peer Y."/>
            <person name="Marchal K."/>
            <person name="Chen J."/>
        </authorList>
    </citation>
    <scope>NUCLEOTIDE SEQUENCE [LARGE SCALE GENOMIC DNA]</scope>
    <source>
        <tissue evidence="7">Leaf</tissue>
    </source>
</reference>
<feature type="chain" id="PRO_5032960483" description="Glycosyltransferase" evidence="6">
    <location>
        <begin position="23"/>
        <end position="422"/>
    </location>
</feature>
<dbReference type="EMBL" id="DUZY01000002">
    <property type="protein sequence ID" value="DAD29897.1"/>
    <property type="molecule type" value="Genomic_DNA"/>
</dbReference>
<proteinExistence type="inferred from homology"/>
<gene>
    <name evidence="7" type="ORF">HUJ06_031365</name>
</gene>
<name>A0A822YBT1_NELNU</name>
<dbReference type="Pfam" id="PF00201">
    <property type="entry name" value="UDPGT"/>
    <property type="match status" value="1"/>
</dbReference>
<evidence type="ECO:0000256" key="5">
    <source>
        <dbReference type="RuleBase" id="RU362057"/>
    </source>
</evidence>
<dbReference type="PANTHER" id="PTHR48047:SF61">
    <property type="entry name" value="OS04G0273600 PROTEIN"/>
    <property type="match status" value="1"/>
</dbReference>
<protein>
    <recommendedName>
        <fullName evidence="5">Glycosyltransferase</fullName>
        <ecNumber evidence="5">2.4.1.-</ecNumber>
    </recommendedName>
</protein>
<keyword evidence="6" id="KW-0732">Signal</keyword>